<evidence type="ECO:0000256" key="1">
    <source>
        <dbReference type="SAM" id="MobiDB-lite"/>
    </source>
</evidence>
<sequence length="71" mass="7503">MVGALKEYDAAHVASQEALTTIRENTASRAGSSMPAASTRQDDIIAQLERELESSSGSFASRRAAMRSTSA</sequence>
<organism evidence="2 3">
    <name type="scientific">Methylobacterium terricola</name>
    <dbReference type="NCBI Taxonomy" id="2583531"/>
    <lineage>
        <taxon>Bacteria</taxon>
        <taxon>Pseudomonadati</taxon>
        <taxon>Pseudomonadota</taxon>
        <taxon>Alphaproteobacteria</taxon>
        <taxon>Hyphomicrobiales</taxon>
        <taxon>Methylobacteriaceae</taxon>
        <taxon>Methylobacterium</taxon>
    </lineage>
</organism>
<dbReference type="EMBL" id="VDDA01000042">
    <property type="protein sequence ID" value="TNC07093.1"/>
    <property type="molecule type" value="Genomic_DNA"/>
</dbReference>
<evidence type="ECO:0000313" key="2">
    <source>
        <dbReference type="EMBL" id="TNC07093.1"/>
    </source>
</evidence>
<reference evidence="2 3" key="1">
    <citation type="submission" date="2019-06" db="EMBL/GenBank/DDBJ databases">
        <title>Genome of Methylobacterium sp. 17Sr1-39.</title>
        <authorList>
            <person name="Seo T."/>
        </authorList>
    </citation>
    <scope>NUCLEOTIDE SEQUENCE [LARGE SCALE GENOMIC DNA]</scope>
    <source>
        <strain evidence="2 3">17Sr1-39</strain>
    </source>
</reference>
<feature type="region of interest" description="Disordered" evidence="1">
    <location>
        <begin position="50"/>
        <end position="71"/>
    </location>
</feature>
<name>A0A5C4L7T8_9HYPH</name>
<keyword evidence="3" id="KW-1185">Reference proteome</keyword>
<feature type="compositionally biased region" description="Low complexity" evidence="1">
    <location>
        <begin position="54"/>
        <end position="71"/>
    </location>
</feature>
<comment type="caution">
    <text evidence="2">The sequence shown here is derived from an EMBL/GenBank/DDBJ whole genome shotgun (WGS) entry which is preliminary data.</text>
</comment>
<accession>A0A5C4L7T8</accession>
<protein>
    <submittedName>
        <fullName evidence="2">Uncharacterized protein</fullName>
    </submittedName>
</protein>
<dbReference type="RefSeq" id="WP_139040349.1">
    <property type="nucleotide sequence ID" value="NZ_VDDA01000042.1"/>
</dbReference>
<proteinExistence type="predicted"/>
<gene>
    <name evidence="2" type="ORF">FF100_33495</name>
</gene>
<dbReference type="Proteomes" id="UP000305267">
    <property type="component" value="Unassembled WGS sequence"/>
</dbReference>
<evidence type="ECO:0000313" key="3">
    <source>
        <dbReference type="Proteomes" id="UP000305267"/>
    </source>
</evidence>
<dbReference type="AlphaFoldDB" id="A0A5C4L7T8"/>